<dbReference type="CDD" id="cd07185">
    <property type="entry name" value="OmpA_C-like"/>
    <property type="match status" value="1"/>
</dbReference>
<sequence>MLAPSPPPVSPPFAARVEPCTVAGEEAPLWLAAAFAVAGALIAMMSASLWQQGLARPPTVAAMTPVRTVPAREEPAVEAPRRAQETPVPEPAPIVAPPAPAPSVAAVTREQPAPPAGPAAIAEPQSSARNMPAAECFAPLTVAFERGSARPNPADMKRSLAILQRALARHGDVTIVIEGHTDISGSEDLNVLLSYSRAKAIAAQLKHDGIPARRLSVRAAGSGEARGDAGTLAGDRKAFLRIAGLDDCDQLTATKRP</sequence>
<evidence type="ECO:0000256" key="2">
    <source>
        <dbReference type="SAM" id="MobiDB-lite"/>
    </source>
</evidence>
<dbReference type="InterPro" id="IPR006665">
    <property type="entry name" value="OmpA-like"/>
</dbReference>
<dbReference type="Gene3D" id="3.30.1330.60">
    <property type="entry name" value="OmpA-like domain"/>
    <property type="match status" value="1"/>
</dbReference>
<keyword evidence="3" id="KW-1133">Transmembrane helix</keyword>
<accession>A0ABY3RAJ5</accession>
<evidence type="ECO:0000256" key="1">
    <source>
        <dbReference type="PROSITE-ProRule" id="PRU00473"/>
    </source>
</evidence>
<dbReference type="EMBL" id="CP088156">
    <property type="protein sequence ID" value="UFZ03974.1"/>
    <property type="molecule type" value="Genomic_DNA"/>
</dbReference>
<keyword evidence="3" id="KW-0812">Transmembrane</keyword>
<dbReference type="InterPro" id="IPR036737">
    <property type="entry name" value="OmpA-like_sf"/>
</dbReference>
<feature type="transmembrane region" description="Helical" evidence="3">
    <location>
        <begin position="29"/>
        <end position="50"/>
    </location>
</feature>
<evidence type="ECO:0000313" key="6">
    <source>
        <dbReference type="Proteomes" id="UP001431010"/>
    </source>
</evidence>
<feature type="compositionally biased region" description="Basic and acidic residues" evidence="2">
    <location>
        <begin position="72"/>
        <end position="84"/>
    </location>
</feature>
<organism evidence="5 6">
    <name type="scientific">Bradyrhizobium ontarionense</name>
    <dbReference type="NCBI Taxonomy" id="2898149"/>
    <lineage>
        <taxon>Bacteria</taxon>
        <taxon>Pseudomonadati</taxon>
        <taxon>Pseudomonadota</taxon>
        <taxon>Alphaproteobacteria</taxon>
        <taxon>Hyphomicrobiales</taxon>
        <taxon>Nitrobacteraceae</taxon>
        <taxon>Bradyrhizobium</taxon>
    </lineage>
</organism>
<keyword evidence="6" id="KW-1185">Reference proteome</keyword>
<keyword evidence="1 3" id="KW-0472">Membrane</keyword>
<gene>
    <name evidence="5" type="ORF">LQG66_33070</name>
</gene>
<dbReference type="SUPFAM" id="SSF103088">
    <property type="entry name" value="OmpA-like"/>
    <property type="match status" value="1"/>
</dbReference>
<dbReference type="PANTHER" id="PTHR30329:SF21">
    <property type="entry name" value="LIPOPROTEIN YIAD-RELATED"/>
    <property type="match status" value="1"/>
</dbReference>
<feature type="domain" description="OmpA-like" evidence="4">
    <location>
        <begin position="131"/>
        <end position="257"/>
    </location>
</feature>
<name>A0ABY3RAJ5_9BRAD</name>
<dbReference type="InterPro" id="IPR050330">
    <property type="entry name" value="Bact_OuterMem_StrucFunc"/>
</dbReference>
<dbReference type="Pfam" id="PF00691">
    <property type="entry name" value="OmpA"/>
    <property type="match status" value="1"/>
</dbReference>
<reference evidence="5" key="1">
    <citation type="journal article" date="2024" name="Antonie Van Leeuwenhoek">
        <title>Bradyrhizobium ontarionense sp. nov., a novel bacterial symbiont isolated from Aeschynomene indica (Indian jointvetch), harbours photosynthesis, nitrogen fixation and nitrous oxide (N2O) reductase genes.</title>
        <authorList>
            <person name="Bromfield E.S.P."/>
            <person name="Cloutier S."/>
        </authorList>
    </citation>
    <scope>NUCLEOTIDE SEQUENCE</scope>
    <source>
        <strain evidence="5">A19</strain>
    </source>
</reference>
<evidence type="ECO:0000313" key="5">
    <source>
        <dbReference type="EMBL" id="UFZ03974.1"/>
    </source>
</evidence>
<dbReference type="PROSITE" id="PS51123">
    <property type="entry name" value="OMPA_2"/>
    <property type="match status" value="1"/>
</dbReference>
<feature type="region of interest" description="Disordered" evidence="2">
    <location>
        <begin position="72"/>
        <end position="94"/>
    </location>
</feature>
<dbReference type="Proteomes" id="UP001431010">
    <property type="component" value="Chromosome"/>
</dbReference>
<proteinExistence type="predicted"/>
<evidence type="ECO:0000256" key="3">
    <source>
        <dbReference type="SAM" id="Phobius"/>
    </source>
</evidence>
<dbReference type="PANTHER" id="PTHR30329">
    <property type="entry name" value="STATOR ELEMENT OF FLAGELLAR MOTOR COMPLEX"/>
    <property type="match status" value="1"/>
</dbReference>
<dbReference type="RefSeq" id="WP_231319987.1">
    <property type="nucleotide sequence ID" value="NZ_CP088156.1"/>
</dbReference>
<protein>
    <submittedName>
        <fullName evidence="5">OmpA family protein</fullName>
    </submittedName>
</protein>
<evidence type="ECO:0000259" key="4">
    <source>
        <dbReference type="PROSITE" id="PS51123"/>
    </source>
</evidence>